<comment type="caution">
    <text evidence="1">The sequence shown here is derived from an EMBL/GenBank/DDBJ whole genome shotgun (WGS) entry which is preliminary data.</text>
</comment>
<dbReference type="Gene3D" id="3.40.50.1240">
    <property type="entry name" value="Phosphoglycerate mutase-like"/>
    <property type="match status" value="1"/>
</dbReference>
<dbReference type="Proteomes" id="UP000037515">
    <property type="component" value="Unassembled WGS sequence"/>
</dbReference>
<dbReference type="RefSeq" id="WP_053394025.1">
    <property type="nucleotide sequence ID" value="NZ_LHPJ01000001.1"/>
</dbReference>
<evidence type="ECO:0000313" key="1">
    <source>
        <dbReference type="EMBL" id="KOO05511.1"/>
    </source>
</evidence>
<keyword evidence="2" id="KW-1185">Reference proteome</keyword>
<proteinExistence type="predicted"/>
<dbReference type="GO" id="GO:0005737">
    <property type="term" value="C:cytoplasm"/>
    <property type="evidence" value="ECO:0007669"/>
    <property type="project" value="TreeGrafter"/>
</dbReference>
<dbReference type="GO" id="GO:0016791">
    <property type="term" value="F:phosphatase activity"/>
    <property type="evidence" value="ECO:0007669"/>
    <property type="project" value="TreeGrafter"/>
</dbReference>
<gene>
    <name evidence="1" type="ORF">AKJ17_01595</name>
</gene>
<dbReference type="InterPro" id="IPR029033">
    <property type="entry name" value="His_PPase_superfam"/>
</dbReference>
<name>A0A0M0HTW2_VIBNE</name>
<dbReference type="STRING" id="693.AKJ17_01595"/>
<reference evidence="2" key="1">
    <citation type="submission" date="2015-08" db="EMBL/GenBank/DDBJ databases">
        <title>Vibrio galatheae sp. nov., a novel member of the Vibrionaceae family isolated from the Solomon Islands.</title>
        <authorList>
            <person name="Giubergia S."/>
            <person name="Machado H."/>
            <person name="Mateiu R.V."/>
            <person name="Gram L."/>
        </authorList>
    </citation>
    <scope>NUCLEOTIDE SEQUENCE [LARGE SCALE GENOMIC DNA]</scope>
    <source>
        <strain evidence="2">DSM 19584</strain>
    </source>
</reference>
<organism evidence="1 2">
    <name type="scientific">Vibrio nereis</name>
    <dbReference type="NCBI Taxonomy" id="693"/>
    <lineage>
        <taxon>Bacteria</taxon>
        <taxon>Pseudomonadati</taxon>
        <taxon>Pseudomonadota</taxon>
        <taxon>Gammaproteobacteria</taxon>
        <taxon>Vibrionales</taxon>
        <taxon>Vibrionaceae</taxon>
        <taxon>Vibrio</taxon>
    </lineage>
</organism>
<evidence type="ECO:0000313" key="2">
    <source>
        <dbReference type="Proteomes" id="UP000037515"/>
    </source>
</evidence>
<dbReference type="SMART" id="SM00855">
    <property type="entry name" value="PGAM"/>
    <property type="match status" value="1"/>
</dbReference>
<dbReference type="PANTHER" id="PTHR48100">
    <property type="entry name" value="BROAD-SPECIFICITY PHOSPHATASE YOR283W-RELATED"/>
    <property type="match status" value="1"/>
</dbReference>
<accession>A0A0M0HTW2</accession>
<dbReference type="PANTHER" id="PTHR48100:SF1">
    <property type="entry name" value="HISTIDINE PHOSPHATASE FAMILY PROTEIN-RELATED"/>
    <property type="match status" value="1"/>
</dbReference>
<dbReference type="Pfam" id="PF00300">
    <property type="entry name" value="His_Phos_1"/>
    <property type="match status" value="1"/>
</dbReference>
<dbReference type="InterPro" id="IPR013078">
    <property type="entry name" value="His_Pase_superF_clade-1"/>
</dbReference>
<dbReference type="EMBL" id="LHPJ01000001">
    <property type="protein sequence ID" value="KOO05511.1"/>
    <property type="molecule type" value="Genomic_DNA"/>
</dbReference>
<dbReference type="PATRIC" id="fig|693.5.peg.321"/>
<dbReference type="InterPro" id="IPR050275">
    <property type="entry name" value="PGM_Phosphatase"/>
</dbReference>
<protein>
    <submittedName>
        <fullName evidence="1">Alpha-ribazole phosphatase</fullName>
    </submittedName>
</protein>
<dbReference type="AlphaFoldDB" id="A0A0M0HTW2"/>
<dbReference type="OrthoDB" id="9783269at2"/>
<sequence length="204" mass="23316">MLKKINIYLLRHGKTVGEPALYGRTDVAVDETTQNQICAQLLEQDWAIKQVVSSPLRRCRELAEKLAKANPELALQICDDIQEMDFGDLDGKPFDSVQHHWPQLEQFWQDPALNTLPNAETLNSFYTRVSIFWQQFVENVAEDTLIVCHGGTIRMILATLLPLDWRNSELYSVLQIHHQSISHIQIMKADTTFKRVCSVSAPLS</sequence>
<dbReference type="SUPFAM" id="SSF53254">
    <property type="entry name" value="Phosphoglycerate mutase-like"/>
    <property type="match status" value="1"/>
</dbReference>
<dbReference type="CDD" id="cd07067">
    <property type="entry name" value="HP_PGM_like"/>
    <property type="match status" value="1"/>
</dbReference>